<reference evidence="8" key="1">
    <citation type="journal article" date="2023" name="Insect Mol. Biol.">
        <title>Genome sequencing provides insights into the evolution of gene families encoding plant cell wall-degrading enzymes in longhorned beetles.</title>
        <authorList>
            <person name="Shin N.R."/>
            <person name="Okamura Y."/>
            <person name="Kirsch R."/>
            <person name="Pauchet Y."/>
        </authorList>
    </citation>
    <scope>NUCLEOTIDE SEQUENCE</scope>
    <source>
        <strain evidence="8">AMC_N1</strain>
    </source>
</reference>
<dbReference type="SMART" id="SM00355">
    <property type="entry name" value="ZnF_C2H2"/>
    <property type="match status" value="9"/>
</dbReference>
<evidence type="ECO:0000313" key="8">
    <source>
        <dbReference type="EMBL" id="KAJ8951167.1"/>
    </source>
</evidence>
<evidence type="ECO:0000313" key="9">
    <source>
        <dbReference type="Proteomes" id="UP001162162"/>
    </source>
</evidence>
<evidence type="ECO:0000256" key="5">
    <source>
        <dbReference type="ARBA" id="ARBA00023242"/>
    </source>
</evidence>
<feature type="domain" description="C2H2-type" evidence="7">
    <location>
        <begin position="146"/>
        <end position="178"/>
    </location>
</feature>
<dbReference type="InterPro" id="IPR036236">
    <property type="entry name" value="Znf_C2H2_sf"/>
</dbReference>
<keyword evidence="1" id="KW-0479">Metal-binding</keyword>
<keyword evidence="2" id="KW-0677">Repeat</keyword>
<feature type="domain" description="C2H2-type" evidence="7">
    <location>
        <begin position="317"/>
        <end position="344"/>
    </location>
</feature>
<evidence type="ECO:0000256" key="1">
    <source>
        <dbReference type="ARBA" id="ARBA00022723"/>
    </source>
</evidence>
<dbReference type="AlphaFoldDB" id="A0AAV8YHC3"/>
<dbReference type="Proteomes" id="UP001162162">
    <property type="component" value="Unassembled WGS sequence"/>
</dbReference>
<dbReference type="Pfam" id="PF12874">
    <property type="entry name" value="zf-met"/>
    <property type="match status" value="1"/>
</dbReference>
<dbReference type="InterPro" id="IPR013087">
    <property type="entry name" value="Znf_C2H2_type"/>
</dbReference>
<dbReference type="PANTHER" id="PTHR24377">
    <property type="entry name" value="IP01015P-RELATED"/>
    <property type="match status" value="1"/>
</dbReference>
<feature type="domain" description="C2H2-type" evidence="7">
    <location>
        <begin position="280"/>
        <end position="303"/>
    </location>
</feature>
<gene>
    <name evidence="8" type="ORF">NQ318_021611</name>
</gene>
<feature type="domain" description="C2H2-type" evidence="7">
    <location>
        <begin position="113"/>
        <end position="141"/>
    </location>
</feature>
<feature type="domain" description="C2H2-type" evidence="7">
    <location>
        <begin position="199"/>
        <end position="227"/>
    </location>
</feature>
<keyword evidence="9" id="KW-1185">Reference proteome</keyword>
<evidence type="ECO:0000256" key="6">
    <source>
        <dbReference type="PROSITE-ProRule" id="PRU00042"/>
    </source>
</evidence>
<keyword evidence="3 6" id="KW-0863">Zinc-finger</keyword>
<feature type="non-terminal residue" evidence="8">
    <location>
        <position position="1"/>
    </location>
</feature>
<dbReference type="EMBL" id="JAPWTK010000089">
    <property type="protein sequence ID" value="KAJ8951167.1"/>
    <property type="molecule type" value="Genomic_DNA"/>
</dbReference>
<comment type="caution">
    <text evidence="8">The sequence shown here is derived from an EMBL/GenBank/DDBJ whole genome shotgun (WGS) entry which is preliminary data.</text>
</comment>
<sequence>EHVESCECKDSAEFTEVIKDETEDSIATYQCITCNKSYANERNLNLHKVWCEKRQKHSIGDSIVNYNCDICVIKFDSVKDFNTHNSVKHNPRNEIGKLPTAKKRRGRRPQRLFTCEICSQQFEYVKLVIEHCVSIHSMLKKSVKPYSCEKCEMRFASPANLDQHLQYHEKKSHTRLYPGFITKSDLTVHEYTHYNRRNYKCSLCGKAFNTNKNLRTHNLVVHTDRNLWKYACSICEKRFPLKTNYEQHLKRHTGDKKYETICQQNRVKRHIGLHSNIRAFRCSVCDREYKERRNYETHLARIHGIGDAKIPVREKKFVCHICPSQFYDRHKLSKHLCSHSGLKPFACCACEKKFTDKSYLKYHLKSVHNIMEPTKLYEDS</sequence>
<dbReference type="PROSITE" id="PS50157">
    <property type="entry name" value="ZINC_FINGER_C2H2_2"/>
    <property type="match status" value="7"/>
</dbReference>
<organism evidence="8 9">
    <name type="scientific">Aromia moschata</name>
    <dbReference type="NCBI Taxonomy" id="1265417"/>
    <lineage>
        <taxon>Eukaryota</taxon>
        <taxon>Metazoa</taxon>
        <taxon>Ecdysozoa</taxon>
        <taxon>Arthropoda</taxon>
        <taxon>Hexapoda</taxon>
        <taxon>Insecta</taxon>
        <taxon>Pterygota</taxon>
        <taxon>Neoptera</taxon>
        <taxon>Endopterygota</taxon>
        <taxon>Coleoptera</taxon>
        <taxon>Polyphaga</taxon>
        <taxon>Cucujiformia</taxon>
        <taxon>Chrysomeloidea</taxon>
        <taxon>Cerambycidae</taxon>
        <taxon>Cerambycinae</taxon>
        <taxon>Callichromatini</taxon>
        <taxon>Aromia</taxon>
    </lineage>
</organism>
<dbReference type="SUPFAM" id="SSF57667">
    <property type="entry name" value="beta-beta-alpha zinc fingers"/>
    <property type="match status" value="5"/>
</dbReference>
<proteinExistence type="predicted"/>
<dbReference type="FunFam" id="3.30.160.60:FF:000100">
    <property type="entry name" value="Zinc finger 45-like"/>
    <property type="match status" value="2"/>
</dbReference>
<dbReference type="Gene3D" id="3.30.160.60">
    <property type="entry name" value="Classic Zinc Finger"/>
    <property type="match status" value="6"/>
</dbReference>
<evidence type="ECO:0000256" key="2">
    <source>
        <dbReference type="ARBA" id="ARBA00022737"/>
    </source>
</evidence>
<keyword evidence="5" id="KW-0539">Nucleus</keyword>
<dbReference type="GO" id="GO:0008270">
    <property type="term" value="F:zinc ion binding"/>
    <property type="evidence" value="ECO:0007669"/>
    <property type="project" value="UniProtKB-KW"/>
</dbReference>
<evidence type="ECO:0000259" key="7">
    <source>
        <dbReference type="PROSITE" id="PS50157"/>
    </source>
</evidence>
<evidence type="ECO:0000256" key="4">
    <source>
        <dbReference type="ARBA" id="ARBA00022833"/>
    </source>
</evidence>
<evidence type="ECO:0000256" key="3">
    <source>
        <dbReference type="ARBA" id="ARBA00022771"/>
    </source>
</evidence>
<keyword evidence="4" id="KW-0862">Zinc</keyword>
<dbReference type="PROSITE" id="PS00028">
    <property type="entry name" value="ZINC_FINGER_C2H2_1"/>
    <property type="match status" value="8"/>
</dbReference>
<accession>A0AAV8YHC3</accession>
<feature type="domain" description="C2H2-type" evidence="7">
    <location>
        <begin position="345"/>
        <end position="373"/>
    </location>
</feature>
<dbReference type="Pfam" id="PF00096">
    <property type="entry name" value="zf-C2H2"/>
    <property type="match status" value="3"/>
</dbReference>
<protein>
    <recommendedName>
        <fullName evidence="7">C2H2-type domain-containing protein</fullName>
    </recommendedName>
</protein>
<name>A0AAV8YHC3_9CUCU</name>
<dbReference type="InterPro" id="IPR050826">
    <property type="entry name" value="Krueppel_C2H2_ZnFinger"/>
</dbReference>
<feature type="domain" description="C2H2-type" evidence="7">
    <location>
        <begin position="230"/>
        <end position="257"/>
    </location>
</feature>